<name>A0A845PT67_9FLAO</name>
<sequence length="204" mass="23434">MKKPANISPQTQVLVMLHGYGSNEEDLFNFTPNLPEDWFVISLRAPKPTPYGGFSWFDIDLSGRDQFVDKNEAIESVKGILDFIHNIKQEYQLTTRTHIMGFSQGGILAYCIALSYPHLFDKIAILNAYPEPRILENISKDKRALSEMRFFISHGKEDAIIPLDMARKAADTLYDLGCYFSFREYNSGHHINPQNYMDLIEFLS</sequence>
<evidence type="ECO:0000313" key="4">
    <source>
        <dbReference type="EMBL" id="NAW51439.1"/>
    </source>
</evidence>
<dbReference type="GO" id="GO:0016787">
    <property type="term" value="F:hydrolase activity"/>
    <property type="evidence" value="ECO:0007669"/>
    <property type="project" value="UniProtKB-KW"/>
</dbReference>
<dbReference type="PANTHER" id="PTHR10655:SF17">
    <property type="entry name" value="LYSOPHOSPHOLIPASE-LIKE PROTEIN 1"/>
    <property type="match status" value="1"/>
</dbReference>
<keyword evidence="2" id="KW-0378">Hydrolase</keyword>
<keyword evidence="5" id="KW-1185">Reference proteome</keyword>
<comment type="caution">
    <text evidence="4">The sequence shown here is derived from an EMBL/GenBank/DDBJ whole genome shotgun (WGS) entry which is preliminary data.</text>
</comment>
<dbReference type="RefSeq" id="WP_166519718.1">
    <property type="nucleotide sequence ID" value="NZ_JAAABJ010000534.1"/>
</dbReference>
<dbReference type="InterPro" id="IPR029058">
    <property type="entry name" value="AB_hydrolase_fold"/>
</dbReference>
<proteinExistence type="inferred from homology"/>
<dbReference type="Gene3D" id="3.40.50.1820">
    <property type="entry name" value="alpha/beta hydrolase"/>
    <property type="match status" value="1"/>
</dbReference>
<dbReference type="SUPFAM" id="SSF53474">
    <property type="entry name" value="alpha/beta-Hydrolases"/>
    <property type="match status" value="1"/>
</dbReference>
<dbReference type="InterPro" id="IPR003140">
    <property type="entry name" value="PLipase/COase/thioEstase"/>
</dbReference>
<dbReference type="EMBL" id="JAAABJ010000534">
    <property type="protein sequence ID" value="NAW51439.1"/>
    <property type="molecule type" value="Genomic_DNA"/>
</dbReference>
<evidence type="ECO:0000259" key="3">
    <source>
        <dbReference type="Pfam" id="PF02230"/>
    </source>
</evidence>
<reference evidence="4 5" key="1">
    <citation type="submission" date="2019-11" db="EMBL/GenBank/DDBJ databases">
        <title>Characterization of Elizabethkingia argenteiflava sp. nov., isolated from inner surface of Soybean Pods.</title>
        <authorList>
            <person name="Mo S."/>
        </authorList>
    </citation>
    <scope>NUCLEOTIDE SEQUENCE [LARGE SCALE GENOMIC DNA]</scope>
    <source>
        <strain evidence="4 5">YB22</strain>
    </source>
</reference>
<dbReference type="Pfam" id="PF02230">
    <property type="entry name" value="Abhydrolase_2"/>
    <property type="match status" value="1"/>
</dbReference>
<dbReference type="PANTHER" id="PTHR10655">
    <property type="entry name" value="LYSOPHOSPHOLIPASE-RELATED"/>
    <property type="match status" value="1"/>
</dbReference>
<dbReference type="AlphaFoldDB" id="A0A845PT67"/>
<organism evidence="4 5">
    <name type="scientific">Elizabethkingia argenteiflava</name>
    <dbReference type="NCBI Taxonomy" id="2681556"/>
    <lineage>
        <taxon>Bacteria</taxon>
        <taxon>Pseudomonadati</taxon>
        <taxon>Bacteroidota</taxon>
        <taxon>Flavobacteriia</taxon>
        <taxon>Flavobacteriales</taxon>
        <taxon>Weeksellaceae</taxon>
        <taxon>Elizabethkingia</taxon>
    </lineage>
</organism>
<evidence type="ECO:0000313" key="5">
    <source>
        <dbReference type="Proteomes" id="UP000553459"/>
    </source>
</evidence>
<dbReference type="Proteomes" id="UP000553459">
    <property type="component" value="Unassembled WGS sequence"/>
</dbReference>
<gene>
    <name evidence="4" type="ORF">GNY06_08615</name>
</gene>
<dbReference type="InterPro" id="IPR050565">
    <property type="entry name" value="LYPA1-2/EST-like"/>
</dbReference>
<evidence type="ECO:0000256" key="1">
    <source>
        <dbReference type="ARBA" id="ARBA00006499"/>
    </source>
</evidence>
<feature type="domain" description="Phospholipase/carboxylesterase/thioesterase" evidence="3">
    <location>
        <begin position="7"/>
        <end position="204"/>
    </location>
</feature>
<protein>
    <submittedName>
        <fullName evidence="4">Phospholipase</fullName>
    </submittedName>
</protein>
<comment type="similarity">
    <text evidence="1">Belongs to the AB hydrolase superfamily. AB hydrolase 2 family.</text>
</comment>
<accession>A0A845PT67</accession>
<evidence type="ECO:0000256" key="2">
    <source>
        <dbReference type="ARBA" id="ARBA00022801"/>
    </source>
</evidence>